<evidence type="ECO:0000256" key="1">
    <source>
        <dbReference type="SAM" id="MobiDB-lite"/>
    </source>
</evidence>
<dbReference type="InterPro" id="IPR019632">
    <property type="entry name" value="DUF2497"/>
</dbReference>
<dbReference type="EMBL" id="AP025225">
    <property type="protein sequence ID" value="BDB96305.1"/>
    <property type="molecule type" value="Genomic_DNA"/>
</dbReference>
<feature type="compositionally biased region" description="Basic and acidic residues" evidence="1">
    <location>
        <begin position="47"/>
        <end position="73"/>
    </location>
</feature>
<sequence length="146" mass="16847">MEKHFFGRDHAGDESMEEILSSIKGMIYKGDGQDQFDESNVIDLNRPIDDSRELKDRHKVHGSKEPELNRAEEPSEAIMKAMDPLFKALSIRNERKQASMKNKSMEEFLADLAEPLIKDWIEHNLAGIIEKSVDAYIRQMMEKAIK</sequence>
<proteinExistence type="predicted"/>
<evidence type="ECO:0000313" key="2">
    <source>
        <dbReference type="EMBL" id="BDB96305.1"/>
    </source>
</evidence>
<protein>
    <recommendedName>
        <fullName evidence="4">DUF2497 domain-containing protein</fullName>
    </recommendedName>
</protein>
<reference evidence="2" key="1">
    <citation type="submission" date="2021-10" db="EMBL/GenBank/DDBJ databases">
        <title>Genome Sequence of The Candidatus Hydrogeosomobacter endosymbioticus, an Intracellular Bacterial Symbiont of the Anaerobic Ciliate GW7.</title>
        <authorList>
            <person name="Shiohama Y."/>
            <person name="Shinzato N."/>
        </authorList>
    </citation>
    <scope>NUCLEOTIDE SEQUENCE [LARGE SCALE GENOMIC DNA]</scope>
    <source>
        <strain evidence="2">200920</strain>
    </source>
</reference>
<accession>A0ABM7V969</accession>
<name>A0ABM7V969_9PROT</name>
<evidence type="ECO:0008006" key="4">
    <source>
        <dbReference type="Google" id="ProtNLM"/>
    </source>
</evidence>
<keyword evidence="3" id="KW-1185">Reference proteome</keyword>
<gene>
    <name evidence="2" type="ORF">HYD_4380</name>
</gene>
<organism evidence="2 3">
    <name type="scientific">Candidatus Hydrogenosomobacter endosymbioticus</name>
    <dbReference type="NCBI Taxonomy" id="2558174"/>
    <lineage>
        <taxon>Bacteria</taxon>
        <taxon>Pseudomonadati</taxon>
        <taxon>Pseudomonadota</taxon>
        <taxon>Alphaproteobacteria</taxon>
        <taxon>Holosporales</taxon>
        <taxon>Holosporaceae</taxon>
        <taxon>Candidatus Hydrogenosomobacter</taxon>
    </lineage>
</organism>
<evidence type="ECO:0000313" key="3">
    <source>
        <dbReference type="Proteomes" id="UP001320209"/>
    </source>
</evidence>
<dbReference type="Proteomes" id="UP001320209">
    <property type="component" value="Chromosome"/>
</dbReference>
<dbReference type="Pfam" id="PF10691">
    <property type="entry name" value="DUF2497"/>
    <property type="match status" value="1"/>
</dbReference>
<feature type="region of interest" description="Disordered" evidence="1">
    <location>
        <begin position="47"/>
        <end position="76"/>
    </location>
</feature>